<sequence>MRGYMQIASTLLIILALAETLFVTYLQIQSKVPVINLDMETRGIISGTFLLVCIVIFSLGFYITPILKKIVTQSVTEGFVLMASIVRLACFATPALTAPIFYLLGAEVLRTVVLFILSILLIIRYWPTADHWERIYRELKG</sequence>
<keyword evidence="1" id="KW-0472">Membrane</keyword>
<dbReference type="AlphaFoldDB" id="A0A0V8M3X6"/>
<evidence type="ECO:0000313" key="3">
    <source>
        <dbReference type="Proteomes" id="UP000053577"/>
    </source>
</evidence>
<dbReference type="PATRIC" id="fig|61435.5.peg.705"/>
<dbReference type="EMBL" id="JGYD01000011">
    <property type="protein sequence ID" value="KSV18475.1"/>
    <property type="molecule type" value="Genomic_DNA"/>
</dbReference>
<feature type="transmembrane region" description="Helical" evidence="1">
    <location>
        <begin position="79"/>
        <end position="102"/>
    </location>
</feature>
<name>A0A0V8M3X6_9CHLR</name>
<protein>
    <submittedName>
        <fullName evidence="2">Uncharacterized protein</fullName>
    </submittedName>
</protein>
<gene>
    <name evidence="2" type="ORF">DA01_03515</name>
</gene>
<proteinExistence type="predicted"/>
<feature type="transmembrane region" description="Helical" evidence="1">
    <location>
        <begin position="108"/>
        <end position="127"/>
    </location>
</feature>
<keyword evidence="1" id="KW-1133">Transmembrane helix</keyword>
<feature type="transmembrane region" description="Helical" evidence="1">
    <location>
        <begin position="44"/>
        <end position="67"/>
    </location>
</feature>
<evidence type="ECO:0000313" key="2">
    <source>
        <dbReference type="EMBL" id="KSV18475.1"/>
    </source>
</evidence>
<dbReference type="Proteomes" id="UP000053577">
    <property type="component" value="Unassembled WGS sequence"/>
</dbReference>
<accession>A0A0V8M3X6</accession>
<dbReference type="OrthoDB" id="9918771at2"/>
<dbReference type="RefSeq" id="WP_058292406.1">
    <property type="nucleotide sequence ID" value="NZ_JGYD01000011.1"/>
</dbReference>
<reference evidence="2 3" key="1">
    <citation type="journal article" date="2015" name="Sci. Rep.">
        <title>A comparative genomics and reductive dehalogenase gene transcription study of two chloroethene-respiring bacteria, Dehalococcoides mccartyi strains MB and 11a.</title>
        <authorList>
            <person name="Low A."/>
            <person name="Shen Z."/>
            <person name="Cheng D."/>
            <person name="Rogers M.J."/>
            <person name="Lee P.K."/>
            <person name="He J."/>
        </authorList>
    </citation>
    <scope>NUCLEOTIDE SEQUENCE [LARGE SCALE GENOMIC DNA]</scope>
    <source>
        <strain evidence="2 3">MB</strain>
    </source>
</reference>
<keyword evidence="1" id="KW-0812">Transmembrane</keyword>
<organism evidence="2 3">
    <name type="scientific">Dehalococcoides mccartyi</name>
    <dbReference type="NCBI Taxonomy" id="61435"/>
    <lineage>
        <taxon>Bacteria</taxon>
        <taxon>Bacillati</taxon>
        <taxon>Chloroflexota</taxon>
        <taxon>Dehalococcoidia</taxon>
        <taxon>Dehalococcoidales</taxon>
        <taxon>Dehalococcoidaceae</taxon>
        <taxon>Dehalococcoides</taxon>
    </lineage>
</organism>
<comment type="caution">
    <text evidence="2">The sequence shown here is derived from an EMBL/GenBank/DDBJ whole genome shotgun (WGS) entry which is preliminary data.</text>
</comment>
<evidence type="ECO:0000256" key="1">
    <source>
        <dbReference type="SAM" id="Phobius"/>
    </source>
</evidence>